<evidence type="ECO:0000256" key="2">
    <source>
        <dbReference type="SAM" id="MobiDB-lite"/>
    </source>
</evidence>
<evidence type="ECO:0000256" key="1">
    <source>
        <dbReference type="SAM" id="Coils"/>
    </source>
</evidence>
<reference evidence="3 4" key="1">
    <citation type="submission" date="2019-11" db="EMBL/GenBank/DDBJ databases">
        <title>Pseudodesulfovibrio alkaliphilus, sp. nov., an alkaliphilic sulfate-reducing bacteria from mud volcano of Taman peninsula, Russia.</title>
        <authorList>
            <person name="Frolova A."/>
            <person name="Merkel A.Y."/>
            <person name="Slobodkin A.I."/>
        </authorList>
    </citation>
    <scope>NUCLEOTIDE SEQUENCE [LARGE SCALE GENOMIC DNA]</scope>
    <source>
        <strain evidence="3 4">F-1</strain>
    </source>
</reference>
<dbReference type="GO" id="GO:0005886">
    <property type="term" value="C:plasma membrane"/>
    <property type="evidence" value="ECO:0007669"/>
    <property type="project" value="TreeGrafter"/>
</dbReference>
<feature type="compositionally biased region" description="Low complexity" evidence="2">
    <location>
        <begin position="807"/>
        <end position="821"/>
    </location>
</feature>
<accession>A0A7K1KRD0</accession>
<comment type="caution">
    <text evidence="3">The sequence shown here is derived from an EMBL/GenBank/DDBJ whole genome shotgun (WGS) entry which is preliminary data.</text>
</comment>
<dbReference type="GO" id="GO:0090313">
    <property type="term" value="P:regulation of protein targeting to membrane"/>
    <property type="evidence" value="ECO:0007669"/>
    <property type="project" value="TreeGrafter"/>
</dbReference>
<organism evidence="3 4">
    <name type="scientific">Pseudodesulfovibrio alkaliphilus</name>
    <dbReference type="NCBI Taxonomy" id="2661613"/>
    <lineage>
        <taxon>Bacteria</taxon>
        <taxon>Pseudomonadati</taxon>
        <taxon>Thermodesulfobacteriota</taxon>
        <taxon>Desulfovibrionia</taxon>
        <taxon>Desulfovibrionales</taxon>
        <taxon>Desulfovibrionaceae</taxon>
    </lineage>
</organism>
<dbReference type="Pfam" id="PF05359">
    <property type="entry name" value="DUF748"/>
    <property type="match status" value="2"/>
</dbReference>
<dbReference type="Gene3D" id="3.30.1330.60">
    <property type="entry name" value="OmpA-like domain"/>
    <property type="match status" value="1"/>
</dbReference>
<dbReference type="RefSeq" id="WP_155935501.1">
    <property type="nucleotide sequence ID" value="NZ_WODC01000010.1"/>
</dbReference>
<dbReference type="EMBL" id="WODC01000010">
    <property type="protein sequence ID" value="MUM78656.1"/>
    <property type="molecule type" value="Genomic_DNA"/>
</dbReference>
<sequence>MLAFLDKIPMATPRVRRVAFGLLCALLAYVLAGFLLLPAIIKSTVVSQGAAALGRPIHLGEIAFNPLTLRLTLREFRVDAHPNAPDDEEPLLSFDEMSARADLASLWHMAPVINDLTLRELAVSVTRYDDGRYSISDLLHADSETDTARGREEAPFPFALYGFEMSNATIVFDDQPRNKRHVISEINLNIPFTSSFEALRGEFTQPSCSAVVNGDPVTLEGRTLPFHDSLHTEFHLGAVDVDLSEYWPYAPADTPLSLVHGRFSSDLSLNFERPDARRINLFISGGGNLTDLEIASPQDGKVLSARQISFRLERFSPSDMRLALSELSVDNPALRVIRRDDGSINWEQYFPAQENKEEDSRGSAQDKAIQAVIRSLTVTSGSVEWIDRAIPGGFSCAMADLSVTARDVNTGTTPVPFAATSTITPATQDGAKAPATITANGQLVVSPLSASATVTAAGIALADYAPYYAQALPLVVESATLGASGTVTFEDKQSPSLSLRNGALTLTDLRLRIPDSETPTVSAQRLTVDGVSLSSDEGAVVIAEILLQGPHVWLRMEEPGRVDLVDLFARHDRAAPGPEPAPQKGLTSAAEPDWTARVDSLRLSRGNITLVDTTTAPASGRATSFSLSDMDLEARNISTRHHTPNDSESMPLTCDLKAVWGGGGTIGLKAEGFLAPLSASGAVTLSNVGLIPVNPLLSQFADVALTRGAATSSMAVGLEEGRLTLRGNLSVTDASLAELSPTSAQSTELVGFDALGLTGILFESEPAGLAVEAIRLTGPRGRVEFDEKGRVNLLSALRIAQPDPEGDTAPAAAPDNATEPEPAVPEQEPGQDEPGFLQTLRVGTVSVEQGTVLFRDASVAPTYSTKVEDIRLTLTDIARSDDSRPEMDMRASLGQTPLSATGIINPAVVPLYTDIAVSLGGLELAPLTPYTLKYLGHPVEHGSLYAEVIFKTENNMLEADNSFLVRQLVLGPKDTRPDVPNVPVRFGLSLLQDANGDVRIDLPIRGRLDDPNFRLNGIVFKAVAGLFTRALTSPFSIIGSLFGGTATNMDSLVFEPGSSELGASALHKLDTVATALEARPRLTLEVVGVTDPQADRKALTDILLNQRLKERKLRSLPPSQRAWTTVEAMTIEPDEYEDLLYEAYKAEPDKTGTRPTTFFVADRQPPEVMRKFLKDAIAVSEDDLHQLERRRAEAVRLHLVERDPALERRVALPDRRGPRTARTGVPLHRADLGLR</sequence>
<dbReference type="Proteomes" id="UP000461162">
    <property type="component" value="Unassembled WGS sequence"/>
</dbReference>
<dbReference type="SUPFAM" id="SSF103088">
    <property type="entry name" value="OmpA-like"/>
    <property type="match status" value="1"/>
</dbReference>
<dbReference type="InterPro" id="IPR052894">
    <property type="entry name" value="AsmA-related"/>
</dbReference>
<dbReference type="PANTHER" id="PTHR30441">
    <property type="entry name" value="DUF748 DOMAIN-CONTAINING PROTEIN"/>
    <property type="match status" value="1"/>
</dbReference>
<protein>
    <submittedName>
        <fullName evidence="3">DUF748 domain-containing protein</fullName>
    </submittedName>
</protein>
<evidence type="ECO:0000313" key="4">
    <source>
        <dbReference type="Proteomes" id="UP000461162"/>
    </source>
</evidence>
<dbReference type="PANTHER" id="PTHR30441:SF8">
    <property type="entry name" value="DUF748 DOMAIN-CONTAINING PROTEIN"/>
    <property type="match status" value="1"/>
</dbReference>
<gene>
    <name evidence="3" type="ORF">GKC30_13530</name>
</gene>
<dbReference type="InterPro" id="IPR008023">
    <property type="entry name" value="DUF748"/>
</dbReference>
<proteinExistence type="predicted"/>
<dbReference type="InterPro" id="IPR036737">
    <property type="entry name" value="OmpA-like_sf"/>
</dbReference>
<dbReference type="AlphaFoldDB" id="A0A7K1KRD0"/>
<feature type="region of interest" description="Disordered" evidence="2">
    <location>
        <begin position="799"/>
        <end position="835"/>
    </location>
</feature>
<feature type="region of interest" description="Disordered" evidence="2">
    <location>
        <begin position="1215"/>
        <end position="1235"/>
    </location>
</feature>
<keyword evidence="1" id="KW-0175">Coiled coil</keyword>
<evidence type="ECO:0000313" key="3">
    <source>
        <dbReference type="EMBL" id="MUM78656.1"/>
    </source>
</evidence>
<keyword evidence="4" id="KW-1185">Reference proteome</keyword>
<feature type="coiled-coil region" evidence="1">
    <location>
        <begin position="1170"/>
        <end position="1197"/>
    </location>
</feature>
<name>A0A7K1KRD0_9BACT</name>